<dbReference type="GO" id="GO:0008270">
    <property type="term" value="F:zinc ion binding"/>
    <property type="evidence" value="ECO:0007669"/>
    <property type="project" value="InterPro"/>
</dbReference>
<dbReference type="PANTHER" id="PTHR12882">
    <property type="entry name" value="SUPPRESSOR OF TY 4"/>
    <property type="match status" value="1"/>
</dbReference>
<dbReference type="SMART" id="SM01389">
    <property type="entry name" value="Spt4"/>
    <property type="match status" value="1"/>
</dbReference>
<dbReference type="InterPro" id="IPR038510">
    <property type="entry name" value="Spt4_sf"/>
</dbReference>
<dbReference type="EMBL" id="HE575322">
    <property type="protein sequence ID" value="CCC93161.1"/>
    <property type="molecule type" value="Genomic_DNA"/>
</dbReference>
<evidence type="ECO:0000256" key="5">
    <source>
        <dbReference type="SAM" id="MobiDB-lite"/>
    </source>
</evidence>
<feature type="domain" description="Spt4/RpoE2 zinc finger" evidence="6">
    <location>
        <begin position="86"/>
        <end position="160"/>
    </location>
</feature>
<evidence type="ECO:0000256" key="4">
    <source>
        <dbReference type="ARBA" id="ARBA00023242"/>
    </source>
</evidence>
<dbReference type="InterPro" id="IPR022800">
    <property type="entry name" value="Spt4/RpoE2_Znf"/>
</dbReference>
<accession>G0UUU7</accession>
<proteinExistence type="inferred from homology"/>
<evidence type="ECO:0000259" key="6">
    <source>
        <dbReference type="SMART" id="SM01389"/>
    </source>
</evidence>
<dbReference type="Gene3D" id="3.30.40.210">
    <property type="match status" value="1"/>
</dbReference>
<dbReference type="AlphaFoldDB" id="G0UUU7"/>
<evidence type="ECO:0000256" key="2">
    <source>
        <dbReference type="ARBA" id="ARBA00010464"/>
    </source>
</evidence>
<dbReference type="Pfam" id="PF06093">
    <property type="entry name" value="Spt4"/>
    <property type="match status" value="1"/>
</dbReference>
<evidence type="ECO:0000256" key="1">
    <source>
        <dbReference type="ARBA" id="ARBA00004123"/>
    </source>
</evidence>
<evidence type="ECO:0000313" key="7">
    <source>
        <dbReference type="EMBL" id="CCC93161.1"/>
    </source>
</evidence>
<dbReference type="PANTHER" id="PTHR12882:SF1">
    <property type="entry name" value="TRANSCRIPTION ELONGATION FACTOR SPT4"/>
    <property type="match status" value="1"/>
</dbReference>
<keyword evidence="3" id="KW-0804">Transcription</keyword>
<dbReference type="CDD" id="cd07973">
    <property type="entry name" value="Spt4"/>
    <property type="match status" value="1"/>
</dbReference>
<evidence type="ECO:0000256" key="3">
    <source>
        <dbReference type="ARBA" id="ARBA00023163"/>
    </source>
</evidence>
<reference evidence="7" key="1">
    <citation type="journal article" date="2012" name="Proc. Natl. Acad. Sci. U.S.A.">
        <title>Antigenic diversity is generated by distinct evolutionary mechanisms in African trypanosome species.</title>
        <authorList>
            <person name="Jackson A.P."/>
            <person name="Berry A."/>
            <person name="Aslett M."/>
            <person name="Allison H.C."/>
            <person name="Burton P."/>
            <person name="Vavrova-Anderson J."/>
            <person name="Brown R."/>
            <person name="Browne H."/>
            <person name="Corton N."/>
            <person name="Hauser H."/>
            <person name="Gamble J."/>
            <person name="Gilderthorp R."/>
            <person name="Marcello L."/>
            <person name="McQuillan J."/>
            <person name="Otto T.D."/>
            <person name="Quail M.A."/>
            <person name="Sanders M.J."/>
            <person name="van Tonder A."/>
            <person name="Ginger M.L."/>
            <person name="Field M.C."/>
            <person name="Barry J.D."/>
            <person name="Hertz-Fowler C."/>
            <person name="Berriman M."/>
        </authorList>
    </citation>
    <scope>NUCLEOTIDE SEQUENCE</scope>
    <source>
        <strain evidence="7">IL3000</strain>
    </source>
</reference>
<dbReference type="VEuPathDB" id="TriTrypDB:TcIL3000_9_5690"/>
<protein>
    <recommendedName>
        <fullName evidence="6">Spt4/RpoE2 zinc finger domain-containing protein</fullName>
    </recommendedName>
</protein>
<feature type="compositionally biased region" description="Acidic residues" evidence="5">
    <location>
        <begin position="161"/>
        <end position="172"/>
    </location>
</feature>
<dbReference type="GO" id="GO:0032044">
    <property type="term" value="C:DSIF complex"/>
    <property type="evidence" value="ECO:0007669"/>
    <property type="project" value="TreeGrafter"/>
</dbReference>
<organism evidence="7">
    <name type="scientific">Trypanosoma congolense (strain IL3000)</name>
    <dbReference type="NCBI Taxonomy" id="1068625"/>
    <lineage>
        <taxon>Eukaryota</taxon>
        <taxon>Discoba</taxon>
        <taxon>Euglenozoa</taxon>
        <taxon>Kinetoplastea</taxon>
        <taxon>Metakinetoplastina</taxon>
        <taxon>Trypanosomatida</taxon>
        <taxon>Trypanosomatidae</taxon>
        <taxon>Trypanosoma</taxon>
        <taxon>Nannomonas</taxon>
    </lineage>
</organism>
<comment type="subcellular location">
    <subcellularLocation>
        <location evidence="1">Nucleus</location>
    </subcellularLocation>
</comment>
<dbReference type="GO" id="GO:0000993">
    <property type="term" value="F:RNA polymerase II complex binding"/>
    <property type="evidence" value="ECO:0007669"/>
    <property type="project" value="TreeGrafter"/>
</dbReference>
<dbReference type="GO" id="GO:0006355">
    <property type="term" value="P:regulation of DNA-templated transcription"/>
    <property type="evidence" value="ECO:0007669"/>
    <property type="project" value="InterPro"/>
</dbReference>
<feature type="region of interest" description="Disordered" evidence="5">
    <location>
        <begin position="161"/>
        <end position="208"/>
    </location>
</feature>
<dbReference type="SUPFAM" id="SSF63393">
    <property type="entry name" value="RNA polymerase subunits"/>
    <property type="match status" value="1"/>
</dbReference>
<sequence>MCFFFFFRNRREVTKSHRLVWVAILHFVLRDTGVVNIQTTTKVQTVLLFVALGERQSGGVVPVYSIYSMSGPLEVPPQLPIGDRGYLACRQCRLIITEQQFLRDGCSICGTGPVSREELPDVATAEFSNFIGLIAPEKSWVGRLIQRTDCPNGVFATELCEEGDEDEEDPDDGNSYGGNDGDNLDAAPSEPETLTTAQEEPPFSALSN</sequence>
<name>G0UUU7_TRYCI</name>
<gene>
    <name evidence="7" type="ORF">TCIL3000_9_5690</name>
</gene>
<comment type="similarity">
    <text evidence="2">Belongs to the SPT4 family.</text>
</comment>
<keyword evidence="4" id="KW-0539">Nucleus</keyword>
<dbReference type="InterPro" id="IPR009287">
    <property type="entry name" value="Spt4"/>
</dbReference>
<dbReference type="InterPro" id="IPR029040">
    <property type="entry name" value="RPABC4/Spt4"/>
</dbReference>
<dbReference type="GO" id="GO:0140673">
    <property type="term" value="P:transcription elongation-coupled chromatin remodeling"/>
    <property type="evidence" value="ECO:0007669"/>
    <property type="project" value="InterPro"/>
</dbReference>